<evidence type="ECO:0000313" key="3">
    <source>
        <dbReference type="Proteomes" id="UP001595833"/>
    </source>
</evidence>
<dbReference type="SUPFAM" id="SSF50370">
    <property type="entry name" value="Ricin B-like lectins"/>
    <property type="match status" value="2"/>
</dbReference>
<keyword evidence="3" id="KW-1185">Reference proteome</keyword>
<dbReference type="Gene3D" id="2.80.10.50">
    <property type="match status" value="3"/>
</dbReference>
<dbReference type="CDD" id="cd00161">
    <property type="entry name" value="beta-trefoil_Ricin-like"/>
    <property type="match status" value="1"/>
</dbReference>
<accession>A0ABV9Y1E6</accession>
<name>A0ABV9Y1E6_9PSEU</name>
<dbReference type="Pfam" id="PF00652">
    <property type="entry name" value="Ricin_B_lectin"/>
    <property type="match status" value="1"/>
</dbReference>
<comment type="caution">
    <text evidence="2">The sequence shown here is derived from an EMBL/GenBank/DDBJ whole genome shotgun (WGS) entry which is preliminary data.</text>
</comment>
<protein>
    <submittedName>
        <fullName evidence="2">RICIN domain-containing protein</fullName>
    </submittedName>
</protein>
<evidence type="ECO:0000313" key="2">
    <source>
        <dbReference type="EMBL" id="MFC5054476.1"/>
    </source>
</evidence>
<dbReference type="RefSeq" id="WP_344034219.1">
    <property type="nucleotide sequence ID" value="NZ_BAAAKE010000001.1"/>
</dbReference>
<evidence type="ECO:0000259" key="1">
    <source>
        <dbReference type="Pfam" id="PF00652"/>
    </source>
</evidence>
<dbReference type="InterPro" id="IPR035992">
    <property type="entry name" value="Ricin_B-like_lectins"/>
</dbReference>
<dbReference type="Proteomes" id="UP001595833">
    <property type="component" value="Unassembled WGS sequence"/>
</dbReference>
<feature type="domain" description="Ricin B lectin" evidence="1">
    <location>
        <begin position="146"/>
        <end position="229"/>
    </location>
</feature>
<gene>
    <name evidence="2" type="ORF">ACFPFM_12010</name>
</gene>
<reference evidence="3" key="1">
    <citation type="journal article" date="2019" name="Int. J. Syst. Evol. Microbiol.">
        <title>The Global Catalogue of Microorganisms (GCM) 10K type strain sequencing project: providing services to taxonomists for standard genome sequencing and annotation.</title>
        <authorList>
            <consortium name="The Broad Institute Genomics Platform"/>
            <consortium name="The Broad Institute Genome Sequencing Center for Infectious Disease"/>
            <person name="Wu L."/>
            <person name="Ma J."/>
        </authorList>
    </citation>
    <scope>NUCLEOTIDE SEQUENCE [LARGE SCALE GENOMIC DNA]</scope>
    <source>
        <strain evidence="3">KCTC 12848</strain>
    </source>
</reference>
<dbReference type="PROSITE" id="PS50231">
    <property type="entry name" value="RICIN_B_LECTIN"/>
    <property type="match status" value="1"/>
</dbReference>
<sequence length="271" mass="29718">MPAHAAGNEVLEIRGVALGQCLELAPDTGRLRVGPCTGDAHQKWERVPLADGTFMLRNLGYPECLWRTNSFTCDDEDIHQRVTFAPAGDGVVKVVEATTGLVADTRINDSHGVVGVQSVDTDHQRWRVTVLPEVVPPPVDTAGRLIEIRSTSDGTCVTNESSVLVKLRACAGTAGQRWRRVELGDGAFALRNESADRCLQLYSRGSRVDTWDPCDVADPRQQWRLEGDPLGRHRLRNAHNGDYATPLGDGVTTYQLSPGLTWQKWVLTVVS</sequence>
<dbReference type="EMBL" id="JBHSJB010000011">
    <property type="protein sequence ID" value="MFC5054476.1"/>
    <property type="molecule type" value="Genomic_DNA"/>
</dbReference>
<organism evidence="2 3">
    <name type="scientific">Saccharothrix xinjiangensis</name>
    <dbReference type="NCBI Taxonomy" id="204798"/>
    <lineage>
        <taxon>Bacteria</taxon>
        <taxon>Bacillati</taxon>
        <taxon>Actinomycetota</taxon>
        <taxon>Actinomycetes</taxon>
        <taxon>Pseudonocardiales</taxon>
        <taxon>Pseudonocardiaceae</taxon>
        <taxon>Saccharothrix</taxon>
    </lineage>
</organism>
<dbReference type="InterPro" id="IPR000772">
    <property type="entry name" value="Ricin_B_lectin"/>
</dbReference>
<proteinExistence type="predicted"/>